<dbReference type="STRING" id="948102.BKG76_17600"/>
<dbReference type="InterPro" id="IPR050367">
    <property type="entry name" value="APC_superfamily"/>
</dbReference>
<dbReference type="GO" id="GO:0016020">
    <property type="term" value="C:membrane"/>
    <property type="evidence" value="ECO:0007669"/>
    <property type="project" value="UniProtKB-SubCell"/>
</dbReference>
<dbReference type="Proteomes" id="UP000179616">
    <property type="component" value="Unassembled WGS sequence"/>
</dbReference>
<feature type="transmembrane region" description="Helical" evidence="8">
    <location>
        <begin position="346"/>
        <end position="366"/>
    </location>
</feature>
<dbReference type="InterPro" id="IPR002293">
    <property type="entry name" value="AA/rel_permease1"/>
</dbReference>
<sequence>MPVGAAEARDESGRRLRGNLGILAVVFMVLAAAAPLGVIGGPVPLGISTGNGAGFPATFVIATVVLLLFALGFTAMTPYVREAGAFFSYVQLGLGIPPAIGAAFVAVVTYASMEAAVYGLLGPQLGSLVELIGGPHLPWGAWALAALAVVTFLGYRNIELSSRVLGVLLVAEIVVVAVLDAVVVWRGGDHGLSTGVFDPAEIFSGAPGIGLLFAIISFLGFEATAIFRDEARDPDRTIPYATYIALAVIGLFYTVSSWALISAWGDREAVARATSSGDTMLVDTAHRYLGVLGADTIQVLFVTSLFACILSFHNVVSRYLFALSVRGLLPTRFGRPHHRFGSPHIASLWLSGAILAVVLVAALIGLDPGAQYYTWLSGITTVGVLALLVLTSAAVLSYFARDRHGYSLWRIRIAPALGLVGLIVFFALIITNLPDLVGGSSILAVAVVSVLAVSFAAGALLGYTRVRRGVPASAQTPGIQTEETDVTDK</sequence>
<comment type="subcellular location">
    <subcellularLocation>
        <location evidence="2">Cell membrane</location>
        <topology evidence="2">Multi-pass membrane protein</topology>
    </subcellularLocation>
</comment>
<comment type="similarity">
    <text evidence="3">Belongs to the amino acid-polyamine-organocation (APC) superfamily.</text>
</comment>
<reference evidence="9 10" key="1">
    <citation type="submission" date="2016-10" db="EMBL/GenBank/DDBJ databases">
        <title>Evaluation of Human, Veterinary and Environmental Mycobacterium chelonae Isolates by Core Genome Phylogenomic Analysis, Targeted Gene Comparison, and Anti-microbial Susceptibility Patterns: A Tale of Mistaken Identities.</title>
        <authorList>
            <person name="Fogelson S.B."/>
            <person name="Camus A.C."/>
            <person name="Lorenz W."/>
            <person name="Vasireddy R."/>
            <person name="Vasireddy S."/>
            <person name="Smith T."/>
            <person name="Brown-Elliott B.A."/>
            <person name="Wallace R.J.Jr."/>
            <person name="Hasan N.A."/>
            <person name="Reischl U."/>
            <person name="Sanchez S."/>
        </authorList>
    </citation>
    <scope>NUCLEOTIDE SEQUENCE [LARGE SCALE GENOMIC DNA]</scope>
    <source>
        <strain evidence="9 10">1559</strain>
    </source>
</reference>
<dbReference type="PANTHER" id="PTHR42770:SF16">
    <property type="entry name" value="AMINO ACID PERMEASE"/>
    <property type="match status" value="1"/>
</dbReference>
<dbReference type="PIRSF" id="PIRSF006060">
    <property type="entry name" value="AA_transporter"/>
    <property type="match status" value="1"/>
</dbReference>
<dbReference type="Gene3D" id="1.20.1740.10">
    <property type="entry name" value="Amino acid/polyamine transporter I"/>
    <property type="match status" value="1"/>
</dbReference>
<feature type="transmembrane region" description="Helical" evidence="8">
    <location>
        <begin position="240"/>
        <end position="261"/>
    </location>
</feature>
<feature type="transmembrane region" description="Helical" evidence="8">
    <location>
        <begin position="411"/>
        <end position="430"/>
    </location>
</feature>
<gene>
    <name evidence="9" type="ORF">BKG76_17600</name>
</gene>
<feature type="transmembrane region" description="Helical" evidence="8">
    <location>
        <begin position="92"/>
        <end position="113"/>
    </location>
</feature>
<dbReference type="AlphaFoldDB" id="A0A1S1L7Q9"/>
<keyword evidence="6 8" id="KW-1133">Transmembrane helix</keyword>
<evidence type="ECO:0000256" key="5">
    <source>
        <dbReference type="ARBA" id="ARBA00022692"/>
    </source>
</evidence>
<evidence type="ECO:0000256" key="6">
    <source>
        <dbReference type="ARBA" id="ARBA00022989"/>
    </source>
</evidence>
<keyword evidence="7 8" id="KW-0472">Membrane</keyword>
<organism evidence="9 10">
    <name type="scientific">Mycobacteroides franklinii</name>
    <dbReference type="NCBI Taxonomy" id="948102"/>
    <lineage>
        <taxon>Bacteria</taxon>
        <taxon>Bacillati</taxon>
        <taxon>Actinomycetota</taxon>
        <taxon>Actinomycetes</taxon>
        <taxon>Mycobacteriales</taxon>
        <taxon>Mycobacteriaceae</taxon>
        <taxon>Mycobacteroides</taxon>
    </lineage>
</organism>
<feature type="transmembrane region" description="Helical" evidence="8">
    <location>
        <begin position="297"/>
        <end position="325"/>
    </location>
</feature>
<keyword evidence="5 8" id="KW-0812">Transmembrane</keyword>
<evidence type="ECO:0000313" key="9">
    <source>
        <dbReference type="EMBL" id="OHU22904.1"/>
    </source>
</evidence>
<dbReference type="GO" id="GO:0055085">
    <property type="term" value="P:transmembrane transport"/>
    <property type="evidence" value="ECO:0007669"/>
    <property type="project" value="InterPro"/>
</dbReference>
<name>A0A1S1L7Q9_9MYCO</name>
<accession>A0A1S1L7Q9</accession>
<evidence type="ECO:0000313" key="10">
    <source>
        <dbReference type="Proteomes" id="UP000179616"/>
    </source>
</evidence>
<feature type="transmembrane region" description="Helical" evidence="8">
    <location>
        <begin position="164"/>
        <end position="185"/>
    </location>
</feature>
<comment type="function">
    <text evidence="1">Probable amino-acid or metabolite transport protein.</text>
</comment>
<feature type="transmembrane region" description="Helical" evidence="8">
    <location>
        <begin position="372"/>
        <end position="399"/>
    </location>
</feature>
<evidence type="ECO:0000256" key="2">
    <source>
        <dbReference type="ARBA" id="ARBA00004651"/>
    </source>
</evidence>
<feature type="transmembrane region" description="Helical" evidence="8">
    <location>
        <begin position="137"/>
        <end position="155"/>
    </location>
</feature>
<dbReference type="Pfam" id="PF13520">
    <property type="entry name" value="AA_permease_2"/>
    <property type="match status" value="1"/>
</dbReference>
<proteinExistence type="inferred from homology"/>
<feature type="transmembrane region" description="Helical" evidence="8">
    <location>
        <begin position="205"/>
        <end position="228"/>
    </location>
</feature>
<dbReference type="PANTHER" id="PTHR42770">
    <property type="entry name" value="AMINO ACID TRANSPORTER-RELATED"/>
    <property type="match status" value="1"/>
</dbReference>
<evidence type="ECO:0000256" key="1">
    <source>
        <dbReference type="ARBA" id="ARBA00002249"/>
    </source>
</evidence>
<evidence type="ECO:0000256" key="4">
    <source>
        <dbReference type="ARBA" id="ARBA00022475"/>
    </source>
</evidence>
<evidence type="ECO:0000256" key="8">
    <source>
        <dbReference type="SAM" id="Phobius"/>
    </source>
</evidence>
<comment type="caution">
    <text evidence="9">The sequence shown here is derived from an EMBL/GenBank/DDBJ whole genome shotgun (WGS) entry which is preliminary data.</text>
</comment>
<protein>
    <submittedName>
        <fullName evidence="9">Amino acid transporter</fullName>
    </submittedName>
</protein>
<evidence type="ECO:0000256" key="3">
    <source>
        <dbReference type="ARBA" id="ARBA00009523"/>
    </source>
</evidence>
<dbReference type="EMBL" id="MLIK01000019">
    <property type="protein sequence ID" value="OHU22904.1"/>
    <property type="molecule type" value="Genomic_DNA"/>
</dbReference>
<feature type="transmembrane region" description="Helical" evidence="8">
    <location>
        <begin position="442"/>
        <end position="463"/>
    </location>
</feature>
<evidence type="ECO:0000256" key="7">
    <source>
        <dbReference type="ARBA" id="ARBA00023136"/>
    </source>
</evidence>
<feature type="transmembrane region" description="Helical" evidence="8">
    <location>
        <begin position="59"/>
        <end position="80"/>
    </location>
</feature>
<feature type="transmembrane region" description="Helical" evidence="8">
    <location>
        <begin position="20"/>
        <end position="39"/>
    </location>
</feature>
<keyword evidence="4" id="KW-1003">Cell membrane</keyword>